<evidence type="ECO:0000256" key="4">
    <source>
        <dbReference type="ARBA" id="ARBA00022692"/>
    </source>
</evidence>
<dbReference type="Pfam" id="PF02472">
    <property type="entry name" value="ExbD"/>
    <property type="match status" value="1"/>
</dbReference>
<protein>
    <submittedName>
        <fullName evidence="8">Biopolymer transporter ExbD</fullName>
    </submittedName>
</protein>
<keyword evidence="4 7" id="KW-0812">Transmembrane</keyword>
<accession>A0ABR5SH93</accession>
<reference evidence="8 9" key="1">
    <citation type="submission" date="2015-11" db="EMBL/GenBank/DDBJ databases">
        <authorList>
            <person name="Lin W."/>
        </authorList>
    </citation>
    <scope>NUCLEOTIDE SEQUENCE [LARGE SCALE GENOMIC DNA]</scope>
    <source>
        <strain evidence="8 9">HCH-1</strain>
    </source>
</reference>
<evidence type="ECO:0000256" key="3">
    <source>
        <dbReference type="ARBA" id="ARBA00022475"/>
    </source>
</evidence>
<keyword evidence="3" id="KW-1003">Cell membrane</keyword>
<evidence type="ECO:0000256" key="1">
    <source>
        <dbReference type="ARBA" id="ARBA00004162"/>
    </source>
</evidence>
<evidence type="ECO:0000256" key="5">
    <source>
        <dbReference type="ARBA" id="ARBA00022989"/>
    </source>
</evidence>
<keyword evidence="7" id="KW-0813">Transport</keyword>
<dbReference type="Proteomes" id="UP000060487">
    <property type="component" value="Unassembled WGS sequence"/>
</dbReference>
<keyword evidence="9" id="KW-1185">Reference proteome</keyword>
<organism evidence="8 9">
    <name type="scientific">Candidatus Magnetominusculus xianensis</name>
    <dbReference type="NCBI Taxonomy" id="1748249"/>
    <lineage>
        <taxon>Bacteria</taxon>
        <taxon>Pseudomonadati</taxon>
        <taxon>Nitrospirota</taxon>
        <taxon>Nitrospiria</taxon>
        <taxon>Nitrospirales</taxon>
        <taxon>Nitrospiraceae</taxon>
        <taxon>Candidatus Magnetominusculus</taxon>
    </lineage>
</organism>
<evidence type="ECO:0000256" key="2">
    <source>
        <dbReference type="ARBA" id="ARBA00005811"/>
    </source>
</evidence>
<comment type="caution">
    <text evidence="8">The sequence shown here is derived from an EMBL/GenBank/DDBJ whole genome shotgun (WGS) entry which is preliminary data.</text>
</comment>
<dbReference type="EMBL" id="LNQR01000054">
    <property type="protein sequence ID" value="KWT86925.1"/>
    <property type="molecule type" value="Genomic_DNA"/>
</dbReference>
<comment type="similarity">
    <text evidence="2 7">Belongs to the ExbD/TolR family.</text>
</comment>
<dbReference type="InterPro" id="IPR003400">
    <property type="entry name" value="ExbD"/>
</dbReference>
<keyword evidence="7" id="KW-0653">Protein transport</keyword>
<evidence type="ECO:0000313" key="8">
    <source>
        <dbReference type="EMBL" id="KWT86925.1"/>
    </source>
</evidence>
<keyword evidence="5" id="KW-1133">Transmembrane helix</keyword>
<dbReference type="Gene3D" id="3.30.420.270">
    <property type="match status" value="1"/>
</dbReference>
<dbReference type="RefSeq" id="WP_085052023.1">
    <property type="nucleotide sequence ID" value="NZ_LNQR01000054.1"/>
</dbReference>
<evidence type="ECO:0000256" key="7">
    <source>
        <dbReference type="RuleBase" id="RU003879"/>
    </source>
</evidence>
<evidence type="ECO:0000256" key="6">
    <source>
        <dbReference type="ARBA" id="ARBA00023136"/>
    </source>
</evidence>
<keyword evidence="6" id="KW-0472">Membrane</keyword>
<proteinExistence type="inferred from homology"/>
<sequence>MKFHKGRRSKRGRIEIIPMIDVMFFLLATFILASLTMQNIHSLGINLPEGAVPPTPENTGVTLTIKKDSAMLLNDTPVTLADLSTKLEPMLKGKDNRIIVAADNATPQGMVVQAMLQARRAGVEHFMIAVMSNNPD</sequence>
<dbReference type="PANTHER" id="PTHR30558">
    <property type="entry name" value="EXBD MEMBRANE COMPONENT OF PMF-DRIVEN MACROMOLECULE IMPORT SYSTEM"/>
    <property type="match status" value="1"/>
</dbReference>
<evidence type="ECO:0000313" key="9">
    <source>
        <dbReference type="Proteomes" id="UP000060487"/>
    </source>
</evidence>
<comment type="subcellular location">
    <subcellularLocation>
        <location evidence="1">Cell membrane</location>
        <topology evidence="1">Single-pass membrane protein</topology>
    </subcellularLocation>
    <subcellularLocation>
        <location evidence="7">Cell membrane</location>
        <topology evidence="7">Single-pass type II membrane protein</topology>
    </subcellularLocation>
</comment>
<gene>
    <name evidence="8" type="primary">exbD</name>
    <name evidence="8" type="ORF">ASN18_1397</name>
</gene>
<name>A0ABR5SH93_9BACT</name>